<keyword evidence="3" id="KW-1185">Reference proteome</keyword>
<comment type="caution">
    <text evidence="2">The sequence shown here is derived from an EMBL/GenBank/DDBJ whole genome shotgun (WGS) entry which is preliminary data.</text>
</comment>
<gene>
    <name evidence="2" type="ORF">QBC46DRAFT_440494</name>
</gene>
<feature type="domain" description="HNH nuclease" evidence="1">
    <location>
        <begin position="123"/>
        <end position="200"/>
    </location>
</feature>
<dbReference type="InterPro" id="IPR003615">
    <property type="entry name" value="HNH_nuc"/>
</dbReference>
<proteinExistence type="predicted"/>
<evidence type="ECO:0000313" key="3">
    <source>
        <dbReference type="Proteomes" id="UP001303473"/>
    </source>
</evidence>
<dbReference type="EMBL" id="MU853829">
    <property type="protein sequence ID" value="KAK3938474.1"/>
    <property type="molecule type" value="Genomic_DNA"/>
</dbReference>
<sequence>MEQALAKLGAERLDRILAAAIADPDTMCRVADAIPPPTEPVQDYITEIDTRRDLFDEFRALCQHYRLPPPNATVLALFIVAPVSEISIYLQSIRNSRYTGIMINGTSMIAPQGIRASRDGHICVFSGMPDPAAAHIFPFATSMKKNFGHLNGMLTAFWGSEKSLVWGETFQNADITQSAKNGISMSNHVHFWFDNARFALKPLRETPEGIVKAILKPAVWIFPDQDILLQAGLTDQNWGDSLAHRRSGVTIRTGQTFLLRADNPEDKPSWELLEMQWNLLRVAAICGAADVTDDYYDYREPEERGYDETIAARQSAILAEWGESVTGRDARDKGKEGG</sequence>
<protein>
    <recommendedName>
        <fullName evidence="1">HNH nuclease domain-containing protein</fullName>
    </recommendedName>
</protein>
<evidence type="ECO:0000313" key="2">
    <source>
        <dbReference type="EMBL" id="KAK3938474.1"/>
    </source>
</evidence>
<accession>A0AAN6N4W5</accession>
<dbReference type="AlphaFoldDB" id="A0AAN6N4W5"/>
<organism evidence="2 3">
    <name type="scientific">Diplogelasinospora grovesii</name>
    <dbReference type="NCBI Taxonomy" id="303347"/>
    <lineage>
        <taxon>Eukaryota</taxon>
        <taxon>Fungi</taxon>
        <taxon>Dikarya</taxon>
        <taxon>Ascomycota</taxon>
        <taxon>Pezizomycotina</taxon>
        <taxon>Sordariomycetes</taxon>
        <taxon>Sordariomycetidae</taxon>
        <taxon>Sordariales</taxon>
        <taxon>Diplogelasinosporaceae</taxon>
        <taxon>Diplogelasinospora</taxon>
    </lineage>
</organism>
<dbReference type="Proteomes" id="UP001303473">
    <property type="component" value="Unassembled WGS sequence"/>
</dbReference>
<dbReference type="Pfam" id="PF13391">
    <property type="entry name" value="HNH_2"/>
    <property type="match status" value="1"/>
</dbReference>
<name>A0AAN6N4W5_9PEZI</name>
<evidence type="ECO:0000259" key="1">
    <source>
        <dbReference type="Pfam" id="PF13391"/>
    </source>
</evidence>
<reference evidence="3" key="1">
    <citation type="journal article" date="2023" name="Mol. Phylogenet. Evol.">
        <title>Genome-scale phylogeny and comparative genomics of the fungal order Sordariales.</title>
        <authorList>
            <person name="Hensen N."/>
            <person name="Bonometti L."/>
            <person name="Westerberg I."/>
            <person name="Brannstrom I.O."/>
            <person name="Guillou S."/>
            <person name="Cros-Aarteil S."/>
            <person name="Calhoun S."/>
            <person name="Haridas S."/>
            <person name="Kuo A."/>
            <person name="Mondo S."/>
            <person name="Pangilinan J."/>
            <person name="Riley R."/>
            <person name="LaButti K."/>
            <person name="Andreopoulos B."/>
            <person name="Lipzen A."/>
            <person name="Chen C."/>
            <person name="Yan M."/>
            <person name="Daum C."/>
            <person name="Ng V."/>
            <person name="Clum A."/>
            <person name="Steindorff A."/>
            <person name="Ohm R.A."/>
            <person name="Martin F."/>
            <person name="Silar P."/>
            <person name="Natvig D.O."/>
            <person name="Lalanne C."/>
            <person name="Gautier V."/>
            <person name="Ament-Velasquez S.L."/>
            <person name="Kruys A."/>
            <person name="Hutchinson M.I."/>
            <person name="Powell A.J."/>
            <person name="Barry K."/>
            <person name="Miller A.N."/>
            <person name="Grigoriev I.V."/>
            <person name="Debuchy R."/>
            <person name="Gladieux P."/>
            <person name="Hiltunen Thoren M."/>
            <person name="Johannesson H."/>
        </authorList>
    </citation>
    <scope>NUCLEOTIDE SEQUENCE [LARGE SCALE GENOMIC DNA]</scope>
    <source>
        <strain evidence="3">CBS 340.73</strain>
    </source>
</reference>